<sequence length="496" mass="55613">MRLPMIQAQQQCGAQAPLGLASALASLADTCLSMRGLTQIHARALRSHLHDHPLVLAKIFRFAAVSPSGDLLYAHRLFDQIPRPNAFFHNLLIRGYSSSSRPCVSVDLFNQMRRNGVDPDGHSFTFLLKARSRMKGRSDDVHGLVVRLGFSGYLFVKNALIHMYAMRGMPAGARRVFDETRAADVVTWSGLVVAHVRAGELELAREVFDMMPERDVVSWTALISGYSQASRPREALELFFDMREAGVWPDEVTMVSVISACSNLKDGETGLEIHRYIEENGFGWMVSLSNALIHMYAQCGCTEQAWQVFNGMRRRSLITWNCMILACANHGDAEDALDLFQRMVQSNMQPDKATFLALFVAYVHKGLVDEGYRLFGRMQREYGIEAGIEHYGCMVDMLGRAGRLEEAYNLIMSMPMPSNDVVWGSLLAACRIYRDVEMGERVVRKLLELNPRKGGYYVLLRDIYIAAGRMDEANEMEQIMAADGALKTPGYSWLGG</sequence>
<dbReference type="GO" id="GO:0009451">
    <property type="term" value="P:RNA modification"/>
    <property type="evidence" value="ECO:0007669"/>
    <property type="project" value="InterPro"/>
</dbReference>
<gene>
    <name evidence="3" type="ORF">EUGRSUZ_I01971</name>
</gene>
<keyword evidence="1" id="KW-0677">Repeat</keyword>
<feature type="repeat" description="PPR" evidence="2">
    <location>
        <begin position="316"/>
        <end position="350"/>
    </location>
</feature>
<organism evidence="3">
    <name type="scientific">Eucalyptus grandis</name>
    <name type="common">Flooded gum</name>
    <dbReference type="NCBI Taxonomy" id="71139"/>
    <lineage>
        <taxon>Eukaryota</taxon>
        <taxon>Viridiplantae</taxon>
        <taxon>Streptophyta</taxon>
        <taxon>Embryophyta</taxon>
        <taxon>Tracheophyta</taxon>
        <taxon>Spermatophyta</taxon>
        <taxon>Magnoliopsida</taxon>
        <taxon>eudicotyledons</taxon>
        <taxon>Gunneridae</taxon>
        <taxon>Pentapetalae</taxon>
        <taxon>rosids</taxon>
        <taxon>malvids</taxon>
        <taxon>Myrtales</taxon>
        <taxon>Myrtaceae</taxon>
        <taxon>Myrtoideae</taxon>
        <taxon>Eucalypteae</taxon>
        <taxon>Eucalyptus</taxon>
    </lineage>
</organism>
<dbReference type="PROSITE" id="PS51375">
    <property type="entry name" value="PPR"/>
    <property type="match status" value="4"/>
</dbReference>
<dbReference type="GO" id="GO:0003723">
    <property type="term" value="F:RNA binding"/>
    <property type="evidence" value="ECO:0007669"/>
    <property type="project" value="InterPro"/>
</dbReference>
<dbReference type="InParanoid" id="A0A059AR95"/>
<dbReference type="PANTHER" id="PTHR47926:SF537">
    <property type="entry name" value="PENTACOTRIPEPTIDE-REPEAT REGION OF PRORP DOMAIN-CONTAINING PROTEIN"/>
    <property type="match status" value="1"/>
</dbReference>
<dbReference type="InterPro" id="IPR011990">
    <property type="entry name" value="TPR-like_helical_dom_sf"/>
</dbReference>
<dbReference type="EMBL" id="KK198761">
    <property type="protein sequence ID" value="KCW56221.1"/>
    <property type="molecule type" value="Genomic_DNA"/>
</dbReference>
<feature type="repeat" description="PPR" evidence="2">
    <location>
        <begin position="184"/>
        <end position="214"/>
    </location>
</feature>
<dbReference type="PANTHER" id="PTHR47926">
    <property type="entry name" value="PENTATRICOPEPTIDE REPEAT-CONTAINING PROTEIN"/>
    <property type="match status" value="1"/>
</dbReference>
<evidence type="ECO:0000313" key="3">
    <source>
        <dbReference type="EMBL" id="KCW56221.1"/>
    </source>
</evidence>
<dbReference type="InterPro" id="IPR002885">
    <property type="entry name" value="PPR_rpt"/>
</dbReference>
<feature type="repeat" description="PPR" evidence="2">
    <location>
        <begin position="215"/>
        <end position="249"/>
    </location>
</feature>
<protein>
    <recommendedName>
        <fullName evidence="4">Pentacotripeptide-repeat region of PRORP domain-containing protein</fullName>
    </recommendedName>
</protein>
<evidence type="ECO:0000256" key="1">
    <source>
        <dbReference type="ARBA" id="ARBA00022737"/>
    </source>
</evidence>
<feature type="repeat" description="PPR" evidence="2">
    <location>
        <begin position="85"/>
        <end position="119"/>
    </location>
</feature>
<dbReference type="Gene3D" id="1.25.40.10">
    <property type="entry name" value="Tetratricopeptide repeat domain"/>
    <property type="match status" value="4"/>
</dbReference>
<evidence type="ECO:0000256" key="2">
    <source>
        <dbReference type="PROSITE-ProRule" id="PRU00708"/>
    </source>
</evidence>
<dbReference type="KEGG" id="egr:104419380"/>
<accession>A0A059AR95</accession>
<dbReference type="FunFam" id="1.25.40.10:FF:000348">
    <property type="entry name" value="Pentatricopeptide repeat-containing protein chloroplastic"/>
    <property type="match status" value="1"/>
</dbReference>
<dbReference type="Gramene" id="KCW56221">
    <property type="protein sequence ID" value="KCW56221"/>
    <property type="gene ID" value="EUGRSUZ_I01971"/>
</dbReference>
<dbReference type="eggNOG" id="KOG4197">
    <property type="taxonomic scope" value="Eukaryota"/>
</dbReference>
<evidence type="ECO:0008006" key="4">
    <source>
        <dbReference type="Google" id="ProtNLM"/>
    </source>
</evidence>
<dbReference type="Pfam" id="PF20431">
    <property type="entry name" value="E_motif"/>
    <property type="match status" value="1"/>
</dbReference>
<dbReference type="OMA" id="NTFFYNT"/>
<dbReference type="FunFam" id="1.25.40.10:FF:000345">
    <property type="entry name" value="Pentatricopeptide repeat-containing protein"/>
    <property type="match status" value="1"/>
</dbReference>
<proteinExistence type="predicted"/>
<dbReference type="OrthoDB" id="185373at2759"/>
<dbReference type="Pfam" id="PF01535">
    <property type="entry name" value="PPR"/>
    <property type="match status" value="3"/>
</dbReference>
<dbReference type="InterPro" id="IPR046848">
    <property type="entry name" value="E_motif"/>
</dbReference>
<reference evidence="3" key="1">
    <citation type="submission" date="2013-07" db="EMBL/GenBank/DDBJ databases">
        <title>The genome of Eucalyptus grandis.</title>
        <authorList>
            <person name="Schmutz J."/>
            <person name="Hayes R."/>
            <person name="Myburg A."/>
            <person name="Tuskan G."/>
            <person name="Grattapaglia D."/>
            <person name="Rokhsar D.S."/>
        </authorList>
    </citation>
    <scope>NUCLEOTIDE SEQUENCE</scope>
    <source>
        <tissue evidence="3">Leaf extractions</tissue>
    </source>
</reference>
<dbReference type="InterPro" id="IPR046960">
    <property type="entry name" value="PPR_At4g14850-like_plant"/>
</dbReference>
<dbReference type="Pfam" id="PF13041">
    <property type="entry name" value="PPR_2"/>
    <property type="match status" value="3"/>
</dbReference>
<dbReference type="SUPFAM" id="SSF48452">
    <property type="entry name" value="TPR-like"/>
    <property type="match status" value="1"/>
</dbReference>
<name>A0A059AR95_EUCGR</name>
<dbReference type="AlphaFoldDB" id="A0A059AR95"/>
<dbReference type="NCBIfam" id="TIGR00756">
    <property type="entry name" value="PPR"/>
    <property type="match status" value="5"/>
</dbReference>